<evidence type="ECO:0008006" key="3">
    <source>
        <dbReference type="Google" id="ProtNLM"/>
    </source>
</evidence>
<accession>A0A2A7B336</accession>
<dbReference type="Proteomes" id="UP000220904">
    <property type="component" value="Unassembled WGS sequence"/>
</dbReference>
<gene>
    <name evidence="1" type="ORF">CHR60_11685</name>
</gene>
<protein>
    <recommendedName>
        <fullName evidence="3">Glycosyltransferase 2-like domain-containing protein</fullName>
    </recommendedName>
</protein>
<evidence type="ECO:0000313" key="2">
    <source>
        <dbReference type="Proteomes" id="UP000220904"/>
    </source>
</evidence>
<proteinExistence type="predicted"/>
<comment type="caution">
    <text evidence="1">The sequence shown here is derived from an EMBL/GenBank/DDBJ whole genome shotgun (WGS) entry which is preliminary data.</text>
</comment>
<reference evidence="1 2" key="1">
    <citation type="journal article" date="2017" name="Front. Microbiol.">
        <title>New Insights into the Diversity of the Genus Faecalibacterium.</title>
        <authorList>
            <person name="Benevides L."/>
            <person name="Burman S."/>
            <person name="Martin R."/>
            <person name="Robert V."/>
            <person name="Thomas M."/>
            <person name="Miquel S."/>
            <person name="Chain F."/>
            <person name="Sokol H."/>
            <person name="Bermudez-Humaran L.G."/>
            <person name="Morrison M."/>
            <person name="Langella P."/>
            <person name="Azevedo V.A."/>
            <person name="Chatel J.M."/>
            <person name="Soares S."/>
        </authorList>
    </citation>
    <scope>NUCLEOTIDE SEQUENCE [LARGE SCALE GENOMIC DNA]</scope>
    <source>
        <strain evidence="1 2">AHMP21</strain>
    </source>
</reference>
<dbReference type="EMBL" id="NOUV01000019">
    <property type="protein sequence ID" value="PDX85702.1"/>
    <property type="molecule type" value="Genomic_DNA"/>
</dbReference>
<evidence type="ECO:0000313" key="1">
    <source>
        <dbReference type="EMBL" id="PDX85702.1"/>
    </source>
</evidence>
<dbReference type="AlphaFoldDB" id="A0A2A7B336"/>
<organism evidence="1 2">
    <name type="scientific">Faecalibacterium prausnitzii</name>
    <dbReference type="NCBI Taxonomy" id="853"/>
    <lineage>
        <taxon>Bacteria</taxon>
        <taxon>Bacillati</taxon>
        <taxon>Bacillota</taxon>
        <taxon>Clostridia</taxon>
        <taxon>Eubacteriales</taxon>
        <taxon>Oscillospiraceae</taxon>
        <taxon>Faecalibacterium</taxon>
    </lineage>
</organism>
<sequence>MQNLIMQSIMPYKGKIFSFLILDSSIDDNTEKLCAQVVHNNNFVYKRIKDSVQPDDKVIDAIKRCKDDYYWLFGDGNLANFNELETLLLDMNYSRYTVLEIDVINSKRNPIYNTACTMVQKNLMEYIPLHFTYLTYWGSSIIRTKQAKELFQCGRMDKYRQDVLSWWSPCLICEIISTDMDIGVQTDICSIYTSFFGLNDAKKERSWAHGEQYYITTFEVFNRDVKLLPSKFDSIKYDIIKSFRDDLLVSKRYLLHLKYSGVLQVRYVKKYKKDIKVVNSDYWFMLFLSVMPCAVLKEFNKIIKSGKRLIK</sequence>
<name>A0A2A7B336_9FIRM</name>